<evidence type="ECO:0000256" key="2">
    <source>
        <dbReference type="ARBA" id="ARBA00022630"/>
    </source>
</evidence>
<dbReference type="Gene3D" id="3.30.465.10">
    <property type="match status" value="1"/>
</dbReference>
<dbReference type="PANTHER" id="PTHR42973">
    <property type="entry name" value="BINDING OXIDOREDUCTASE, PUTATIVE (AFU_ORTHOLOGUE AFUA_1G17690)-RELATED"/>
    <property type="match status" value="1"/>
</dbReference>
<dbReference type="SUPFAM" id="SSF56176">
    <property type="entry name" value="FAD-binding/transporter-associated domain-like"/>
    <property type="match status" value="1"/>
</dbReference>
<dbReference type="Proteomes" id="UP000184383">
    <property type="component" value="Unassembled WGS sequence"/>
</dbReference>
<dbReference type="InterPro" id="IPR016166">
    <property type="entry name" value="FAD-bd_PCMH"/>
</dbReference>
<dbReference type="InterPro" id="IPR050416">
    <property type="entry name" value="FAD-linked_Oxidoreductase"/>
</dbReference>
<dbReference type="OrthoDB" id="2151789at2759"/>
<comment type="similarity">
    <text evidence="1">Belongs to the oxygen-dependent FAD-linked oxidoreductase family.</text>
</comment>
<protein>
    <recommendedName>
        <fullName evidence="5">FAD-binding PCMH-type domain-containing protein</fullName>
    </recommendedName>
</protein>
<sequence>MRLSSTVVPLAGLAPANVMCNASVAPGCQALGDKLSDAVFYSGSPVYSYESQEFWSNTEKMSPGCIFRPQSSSQLAQGLGQLVDVNAQFAVRGGGHMGIRGSNNIDDGVLIVMSNLTKSEVNEDKSLLSVGPSHHWSDVYSYLQQYGLAVPGGRLGPVGVPGLLLAGGVSFYGNQVGWACDSVINYEVVLANGSVVEVNKTHHPDLFWALKGGSSNFGLVTRFDIETIKSPKVWAGTHTVSAQYLDRFLAAAATYAADISDPKTHIVPAVVPGNTTLASVILFYDSPDTGYPDAFKPFTDIPAISSTVGFKTLGEFATETGAMVVPDINDVFVAGTVSGTTYDELHRGISIINSTFFAALPALYEKVPAANISTIQLDWQPIGSLWMKASEARGGNALGLDSSKVYLCYAEVVEWIGSAYDEAVSTWVKDVTAEINAATEKAGLFEAFNYMGDAAGFQSIFPGYGAENHQKLQTIAKRYDPHGVFQTLMPGGFKVF</sequence>
<dbReference type="RefSeq" id="XP_040685308.1">
    <property type="nucleotide sequence ID" value="XM_040829859.1"/>
</dbReference>
<keyword evidence="7" id="KW-1185">Reference proteome</keyword>
<dbReference type="GeneID" id="63745707"/>
<evidence type="ECO:0000313" key="6">
    <source>
        <dbReference type="EMBL" id="OJJ31631.1"/>
    </source>
</evidence>
<dbReference type="GO" id="GO:0016491">
    <property type="term" value="F:oxidoreductase activity"/>
    <property type="evidence" value="ECO:0007669"/>
    <property type="project" value="UniProtKB-KW"/>
</dbReference>
<dbReference type="PANTHER" id="PTHR42973:SF53">
    <property type="entry name" value="FAD-BINDING PCMH-TYPE DOMAIN-CONTAINING PROTEIN-RELATED"/>
    <property type="match status" value="1"/>
</dbReference>
<keyword evidence="3" id="KW-0274">FAD</keyword>
<accession>A0A1L9R9M4</accession>
<dbReference type="PROSITE" id="PS51387">
    <property type="entry name" value="FAD_PCMH"/>
    <property type="match status" value="1"/>
</dbReference>
<feature type="domain" description="FAD-binding PCMH-type" evidence="5">
    <location>
        <begin position="59"/>
        <end position="230"/>
    </location>
</feature>
<dbReference type="InterPro" id="IPR016169">
    <property type="entry name" value="FAD-bd_PCMH_sub2"/>
</dbReference>
<name>A0A1L9R9M4_ASPWE</name>
<dbReference type="Pfam" id="PF01565">
    <property type="entry name" value="FAD_binding_4"/>
    <property type="match status" value="1"/>
</dbReference>
<keyword evidence="2" id="KW-0285">Flavoprotein</keyword>
<evidence type="ECO:0000259" key="5">
    <source>
        <dbReference type="PROSITE" id="PS51387"/>
    </source>
</evidence>
<dbReference type="VEuPathDB" id="FungiDB:ASPWEDRAFT_163811"/>
<dbReference type="InterPro" id="IPR006094">
    <property type="entry name" value="Oxid_FAD_bind_N"/>
</dbReference>
<proteinExistence type="inferred from homology"/>
<evidence type="ECO:0000256" key="3">
    <source>
        <dbReference type="ARBA" id="ARBA00022827"/>
    </source>
</evidence>
<reference evidence="7" key="1">
    <citation type="journal article" date="2017" name="Genome Biol.">
        <title>Comparative genomics reveals high biological diversity and specific adaptations in the industrially and medically important fungal genus Aspergillus.</title>
        <authorList>
            <person name="de Vries R.P."/>
            <person name="Riley R."/>
            <person name="Wiebenga A."/>
            <person name="Aguilar-Osorio G."/>
            <person name="Amillis S."/>
            <person name="Uchima C.A."/>
            <person name="Anderluh G."/>
            <person name="Asadollahi M."/>
            <person name="Askin M."/>
            <person name="Barry K."/>
            <person name="Battaglia E."/>
            <person name="Bayram O."/>
            <person name="Benocci T."/>
            <person name="Braus-Stromeyer S.A."/>
            <person name="Caldana C."/>
            <person name="Canovas D."/>
            <person name="Cerqueira G.C."/>
            <person name="Chen F."/>
            <person name="Chen W."/>
            <person name="Choi C."/>
            <person name="Clum A."/>
            <person name="Dos Santos R.A."/>
            <person name="Damasio A.R."/>
            <person name="Diallinas G."/>
            <person name="Emri T."/>
            <person name="Fekete E."/>
            <person name="Flipphi M."/>
            <person name="Freyberg S."/>
            <person name="Gallo A."/>
            <person name="Gournas C."/>
            <person name="Habgood R."/>
            <person name="Hainaut M."/>
            <person name="Harispe M.L."/>
            <person name="Henrissat B."/>
            <person name="Hilden K.S."/>
            <person name="Hope R."/>
            <person name="Hossain A."/>
            <person name="Karabika E."/>
            <person name="Karaffa L."/>
            <person name="Karanyi Z."/>
            <person name="Krasevec N."/>
            <person name="Kuo A."/>
            <person name="Kusch H."/>
            <person name="LaButti K."/>
            <person name="Lagendijk E.L."/>
            <person name="Lapidus A."/>
            <person name="Levasseur A."/>
            <person name="Lindquist E."/>
            <person name="Lipzen A."/>
            <person name="Logrieco A.F."/>
            <person name="MacCabe A."/>
            <person name="Maekelae M.R."/>
            <person name="Malavazi I."/>
            <person name="Melin P."/>
            <person name="Meyer V."/>
            <person name="Mielnichuk N."/>
            <person name="Miskei M."/>
            <person name="Molnar A.P."/>
            <person name="Mule G."/>
            <person name="Ngan C.Y."/>
            <person name="Orejas M."/>
            <person name="Orosz E."/>
            <person name="Ouedraogo J.P."/>
            <person name="Overkamp K.M."/>
            <person name="Park H.-S."/>
            <person name="Perrone G."/>
            <person name="Piumi F."/>
            <person name="Punt P.J."/>
            <person name="Ram A.F."/>
            <person name="Ramon A."/>
            <person name="Rauscher S."/>
            <person name="Record E."/>
            <person name="Riano-Pachon D.M."/>
            <person name="Robert V."/>
            <person name="Roehrig J."/>
            <person name="Ruller R."/>
            <person name="Salamov A."/>
            <person name="Salih N.S."/>
            <person name="Samson R.A."/>
            <person name="Sandor E."/>
            <person name="Sanguinetti M."/>
            <person name="Schuetze T."/>
            <person name="Sepcic K."/>
            <person name="Shelest E."/>
            <person name="Sherlock G."/>
            <person name="Sophianopoulou V."/>
            <person name="Squina F.M."/>
            <person name="Sun H."/>
            <person name="Susca A."/>
            <person name="Todd R.B."/>
            <person name="Tsang A."/>
            <person name="Unkles S.E."/>
            <person name="van de Wiele N."/>
            <person name="van Rossen-Uffink D."/>
            <person name="Oliveira J.V."/>
            <person name="Vesth T.C."/>
            <person name="Visser J."/>
            <person name="Yu J.-H."/>
            <person name="Zhou M."/>
            <person name="Andersen M.R."/>
            <person name="Archer D.B."/>
            <person name="Baker S.E."/>
            <person name="Benoit I."/>
            <person name="Brakhage A.A."/>
            <person name="Braus G.H."/>
            <person name="Fischer R."/>
            <person name="Frisvad J.C."/>
            <person name="Goldman G.H."/>
            <person name="Houbraken J."/>
            <person name="Oakley B."/>
            <person name="Pocsi I."/>
            <person name="Scazzocchio C."/>
            <person name="Seiboth B."/>
            <person name="vanKuyk P.A."/>
            <person name="Wortman J."/>
            <person name="Dyer P.S."/>
            <person name="Grigoriev I.V."/>
        </authorList>
    </citation>
    <scope>NUCLEOTIDE SEQUENCE [LARGE SCALE GENOMIC DNA]</scope>
    <source>
        <strain evidence="7">DTO 134E9</strain>
    </source>
</reference>
<evidence type="ECO:0000256" key="4">
    <source>
        <dbReference type="ARBA" id="ARBA00023002"/>
    </source>
</evidence>
<dbReference type="InterPro" id="IPR036318">
    <property type="entry name" value="FAD-bd_PCMH-like_sf"/>
</dbReference>
<organism evidence="6 7">
    <name type="scientific">Aspergillus wentii DTO 134E9</name>
    <dbReference type="NCBI Taxonomy" id="1073089"/>
    <lineage>
        <taxon>Eukaryota</taxon>
        <taxon>Fungi</taxon>
        <taxon>Dikarya</taxon>
        <taxon>Ascomycota</taxon>
        <taxon>Pezizomycotina</taxon>
        <taxon>Eurotiomycetes</taxon>
        <taxon>Eurotiomycetidae</taxon>
        <taxon>Eurotiales</taxon>
        <taxon>Aspergillaceae</taxon>
        <taxon>Aspergillus</taxon>
        <taxon>Aspergillus subgen. Cremei</taxon>
    </lineage>
</organism>
<gene>
    <name evidence="6" type="ORF">ASPWEDRAFT_163811</name>
</gene>
<evidence type="ECO:0000256" key="1">
    <source>
        <dbReference type="ARBA" id="ARBA00005466"/>
    </source>
</evidence>
<dbReference type="AlphaFoldDB" id="A0A1L9R9M4"/>
<evidence type="ECO:0000313" key="7">
    <source>
        <dbReference type="Proteomes" id="UP000184383"/>
    </source>
</evidence>
<keyword evidence="4" id="KW-0560">Oxidoreductase</keyword>
<dbReference type="GO" id="GO:0071949">
    <property type="term" value="F:FAD binding"/>
    <property type="evidence" value="ECO:0007669"/>
    <property type="project" value="InterPro"/>
</dbReference>
<dbReference type="STRING" id="1073089.A0A1L9R9M4"/>
<dbReference type="EMBL" id="KV878216">
    <property type="protein sequence ID" value="OJJ31631.1"/>
    <property type="molecule type" value="Genomic_DNA"/>
</dbReference>